<comment type="subcellular location">
    <subcellularLocation>
        <location evidence="1">Cell outer membrane</location>
        <topology evidence="1">Multi-pass membrane protein</topology>
    </subcellularLocation>
</comment>
<comment type="caution">
    <text evidence="11">The sequence shown here is derived from an EMBL/GenBank/DDBJ whole genome shotgun (WGS) entry which is preliminary data.</text>
</comment>
<evidence type="ECO:0000313" key="12">
    <source>
        <dbReference type="Proteomes" id="UP000222768"/>
    </source>
</evidence>
<dbReference type="GO" id="GO:0009279">
    <property type="term" value="C:cell outer membrane"/>
    <property type="evidence" value="ECO:0007669"/>
    <property type="project" value="UniProtKB-SubCell"/>
</dbReference>
<proteinExistence type="inferred from homology"/>
<evidence type="ECO:0000256" key="1">
    <source>
        <dbReference type="ARBA" id="ARBA00004571"/>
    </source>
</evidence>
<name>A0A855EY45_9ENTR</name>
<dbReference type="Pfam" id="PF04575">
    <property type="entry name" value="SlipAM"/>
    <property type="match status" value="1"/>
</dbReference>
<dbReference type="Proteomes" id="UP000222768">
    <property type="component" value="Unassembled WGS sequence"/>
</dbReference>
<evidence type="ECO:0000313" key="11">
    <source>
        <dbReference type="EMBL" id="PHH04026.1"/>
    </source>
</evidence>
<dbReference type="Gene3D" id="1.25.40.10">
    <property type="entry name" value="Tetratricopeptide repeat domain"/>
    <property type="match status" value="1"/>
</dbReference>
<dbReference type="SUPFAM" id="SSF48452">
    <property type="entry name" value="TPR-like"/>
    <property type="match status" value="1"/>
</dbReference>
<keyword evidence="3" id="KW-0812">Transmembrane</keyword>
<evidence type="ECO:0000256" key="5">
    <source>
        <dbReference type="ARBA" id="ARBA00023136"/>
    </source>
</evidence>
<feature type="chain" id="PRO_5033012380" description="DUF560 domain-containing protein" evidence="8">
    <location>
        <begin position="26"/>
        <end position="476"/>
    </location>
</feature>
<evidence type="ECO:0000256" key="3">
    <source>
        <dbReference type="ARBA" id="ARBA00022692"/>
    </source>
</evidence>
<dbReference type="EMBL" id="PDLK01000002">
    <property type="protein sequence ID" value="PHH04026.1"/>
    <property type="molecule type" value="Genomic_DNA"/>
</dbReference>
<organism evidence="11 12">
    <name type="scientific">Leclercia adecarboxylata</name>
    <dbReference type="NCBI Taxonomy" id="83655"/>
    <lineage>
        <taxon>Bacteria</taxon>
        <taxon>Pseudomonadati</taxon>
        <taxon>Pseudomonadota</taxon>
        <taxon>Gammaproteobacteria</taxon>
        <taxon>Enterobacterales</taxon>
        <taxon>Enterobacteriaceae</taxon>
        <taxon>Leclercia</taxon>
    </lineage>
</organism>
<feature type="domain" description="Surface lipoprotein assembly modifier N-terminal TPR repeats region" evidence="10">
    <location>
        <begin position="57"/>
        <end position="159"/>
    </location>
</feature>
<evidence type="ECO:0000259" key="10">
    <source>
        <dbReference type="Pfam" id="PF24575"/>
    </source>
</evidence>
<dbReference type="InterPro" id="IPR057556">
    <property type="entry name" value="TPR_Slam"/>
</dbReference>
<keyword evidence="2" id="KW-1134">Transmembrane beta strand</keyword>
<evidence type="ECO:0000256" key="8">
    <source>
        <dbReference type="SAM" id="SignalP"/>
    </source>
</evidence>
<keyword evidence="6" id="KW-0998">Cell outer membrane</keyword>
<keyword evidence="4 8" id="KW-0732">Signal</keyword>
<evidence type="ECO:0000256" key="2">
    <source>
        <dbReference type="ARBA" id="ARBA00022452"/>
    </source>
</evidence>
<keyword evidence="5" id="KW-0472">Membrane</keyword>
<dbReference type="AlphaFoldDB" id="A0A855EY45"/>
<evidence type="ECO:0008006" key="13">
    <source>
        <dbReference type="Google" id="ProtNLM"/>
    </source>
</evidence>
<dbReference type="InterPro" id="IPR007655">
    <property type="entry name" value="Slam_C"/>
</dbReference>
<gene>
    <name evidence="11" type="ORF">CRX53_08605</name>
</gene>
<feature type="signal peptide" evidence="8">
    <location>
        <begin position="1"/>
        <end position="25"/>
    </location>
</feature>
<dbReference type="Pfam" id="PF24575">
    <property type="entry name" value="TPR_Slam"/>
    <property type="match status" value="1"/>
</dbReference>
<accession>A0A855EY45</accession>
<protein>
    <recommendedName>
        <fullName evidence="13">DUF560 domain-containing protein</fullName>
    </recommendedName>
</protein>
<evidence type="ECO:0000256" key="4">
    <source>
        <dbReference type="ARBA" id="ARBA00022729"/>
    </source>
</evidence>
<evidence type="ECO:0000256" key="7">
    <source>
        <dbReference type="ARBA" id="ARBA00023609"/>
    </source>
</evidence>
<comment type="similarity">
    <text evidence="7">Belongs to the Slam family.</text>
</comment>
<feature type="domain" description="Surface lipoprotein assembly modifier C-terminal" evidence="9">
    <location>
        <begin position="191"/>
        <end position="476"/>
    </location>
</feature>
<evidence type="ECO:0000256" key="6">
    <source>
        <dbReference type="ARBA" id="ARBA00023237"/>
    </source>
</evidence>
<reference evidence="12" key="1">
    <citation type="submission" date="2017-09" db="EMBL/GenBank/DDBJ databases">
        <title>FDA dAtabase for Regulatory Grade micrObial Sequences (FDA-ARGOS): Supporting development and validation of Infectious Disease Dx tests.</title>
        <authorList>
            <person name="Minogue T."/>
            <person name="Wolcott M."/>
            <person name="Wasieloski L."/>
            <person name="Aguilar W."/>
            <person name="Moore D."/>
            <person name="Tallon L."/>
            <person name="Sadzewicz L."/>
            <person name="Ott S."/>
            <person name="Zhao X."/>
            <person name="Nagaraj S."/>
            <person name="Vavikolanu K."/>
            <person name="Aluvathingal J."/>
            <person name="Nadendla S."/>
            <person name="Sichtig H."/>
        </authorList>
    </citation>
    <scope>NUCLEOTIDE SEQUENCE [LARGE SCALE GENOMIC DNA]</scope>
    <source>
        <strain evidence="12">FDAARGOS_404</strain>
    </source>
</reference>
<dbReference type="InterPro" id="IPR011990">
    <property type="entry name" value="TPR-like_helical_dom_sf"/>
</dbReference>
<sequence length="476" mass="54543">MVSLSMNILRTGALSLLCPLSVAFAAPPETDSIPAAPHFERLATPEKRTAPGDKTLHVTNAQLAEQPELAMALLDQAIREEKWPMVRAILPVYAASPNPDSTLIHFAKAGLARSQGNYAEAIEHYRAILSRHPDFAAVRLDLARAMFENRQFDAADYQFRRVLQSNPPENIQQVIAQYLERIQKGSALTGSFSVSYLNDSNVNNASSGKTIRVGDRLFIRNKDSFPQRGEGFWFNGALQKDVQLFDQHGLRFLGTVNGKSYWNNHDFDDVTSRAYAGYQWRNFRQQFALLPFYEKRWYGTEAYSSGPGVRAEYSYLLTPTWQVSQALEYQKLDYDDEDYRFLRGQNRYSSTTLSHAFSNRVSGFAGVDLLEQQTSTRSESNHRVGLRSGVQVDMPWQLSFAATTAIARRNYQADSDIFSTRRKDNEQIYNLSLWHRDLYFFGVMPKLNFSYKRVDSNINFYDYQQRYITLSLDKNF</sequence>
<evidence type="ECO:0000259" key="9">
    <source>
        <dbReference type="Pfam" id="PF04575"/>
    </source>
</evidence>